<dbReference type="EMBL" id="JBBNAG010000006">
    <property type="protein sequence ID" value="KAK9125636.1"/>
    <property type="molecule type" value="Genomic_DNA"/>
</dbReference>
<dbReference type="AlphaFoldDB" id="A0AAP0P322"/>
<name>A0AAP0P322_9MAGN</name>
<evidence type="ECO:0000313" key="2">
    <source>
        <dbReference type="Proteomes" id="UP001419268"/>
    </source>
</evidence>
<dbReference type="Proteomes" id="UP001419268">
    <property type="component" value="Unassembled WGS sequence"/>
</dbReference>
<evidence type="ECO:0000313" key="1">
    <source>
        <dbReference type="EMBL" id="KAK9125636.1"/>
    </source>
</evidence>
<keyword evidence="2" id="KW-1185">Reference proteome</keyword>
<comment type="caution">
    <text evidence="1">The sequence shown here is derived from an EMBL/GenBank/DDBJ whole genome shotgun (WGS) entry which is preliminary data.</text>
</comment>
<gene>
    <name evidence="1" type="ORF">Scep_014482</name>
</gene>
<accession>A0AAP0P322</accession>
<protein>
    <submittedName>
        <fullName evidence="1">Uncharacterized protein</fullName>
    </submittedName>
</protein>
<reference evidence="1 2" key="1">
    <citation type="submission" date="2024-01" db="EMBL/GenBank/DDBJ databases">
        <title>Genome assemblies of Stephania.</title>
        <authorList>
            <person name="Yang L."/>
        </authorList>
    </citation>
    <scope>NUCLEOTIDE SEQUENCE [LARGE SCALE GENOMIC DNA]</scope>
    <source>
        <strain evidence="1">JXDWG</strain>
        <tissue evidence="1">Leaf</tissue>
    </source>
</reference>
<organism evidence="1 2">
    <name type="scientific">Stephania cephalantha</name>
    <dbReference type="NCBI Taxonomy" id="152367"/>
    <lineage>
        <taxon>Eukaryota</taxon>
        <taxon>Viridiplantae</taxon>
        <taxon>Streptophyta</taxon>
        <taxon>Embryophyta</taxon>
        <taxon>Tracheophyta</taxon>
        <taxon>Spermatophyta</taxon>
        <taxon>Magnoliopsida</taxon>
        <taxon>Ranunculales</taxon>
        <taxon>Menispermaceae</taxon>
        <taxon>Menispermoideae</taxon>
        <taxon>Cissampelideae</taxon>
        <taxon>Stephania</taxon>
    </lineage>
</organism>
<sequence length="70" mass="7755">MAPFEIFSSCSSSESTVLNRCGVFEEDLVSPYHYLILAHSQVALSPQHHCSRASSKLRVYVVELSRLLAG</sequence>
<proteinExistence type="predicted"/>